<sequence>MLTTLRRIVLEFSQEAELQNALERMVYSVKKAMKTDCCSIYLADYPQQHFLLMASDGLAKTSVGETSIGFSEGLVGLVGQREEPLNIADAQQHQDYMHAPEVEEEDFNAFLGTPIIHQRKVLGILAIQQKESRHYTENDEAFLVTLSAQLASALANAEVKNLLNHQQQKNQGVKQLHGIAGSPGIALSEIIVCQPQADLAAVSLKKSSDSHKQLLRFEQAVEKTRTEFNVLSSKLSESIDDDSLAIFDVYKQLLEQASLGHEVAAKISKGWRADSALKLVIEHYISQFEAIEDSYFRERASDIRDLGTRLLVNIQQQAKEELELPNEFILLAQDVSASMVAQYQHQGLLGIISLSGSNNSHAAILARSLGLPAIMGVNAIVLDQLHQQQAIIDGYSGELFINPDEALIQEYQYLLSQEKALTDKVMEVAQLPCITQDGRAIEVLLNAGLSAGFEHSTKLGALGIGLYRTEIPFMNRNCFPSEQEQTQLYRKVLQAFPKHGVTMRTLDVGGDKSLPYFPINEENPFLGWRGIRITLDHPEIFLVQVRAMLRANQGLNNLEIMLPMISGVEEVDEAIRLINQAFFELKTELKAELTKDITTELMSASNEDGHLTLQQAQLKAQAVSAKLVRPKVGIMLEVPSVIFQMEALAKRVDFFSVGSNDLTQYLLAVDRNNSQVANLYDAFHPAVLNALNSIAKQSAQYLTPISLCGELASQPAGAILLLAMGFDKISMNGHNIPRIKWIIRHISFEQAQNILDKALTLTTAKQVHSYLNEQLEVLGFGGFIRAGF</sequence>
<dbReference type="InterPro" id="IPR015813">
    <property type="entry name" value="Pyrv/PenolPyrv_kinase-like_dom"/>
</dbReference>
<dbReference type="InterPro" id="IPR029016">
    <property type="entry name" value="GAF-like_dom_sf"/>
</dbReference>
<dbReference type="SUPFAM" id="SSF55781">
    <property type="entry name" value="GAF domain-like"/>
    <property type="match status" value="1"/>
</dbReference>
<feature type="domain" description="GAF" evidence="7">
    <location>
        <begin position="17"/>
        <end position="164"/>
    </location>
</feature>
<reference evidence="9" key="1">
    <citation type="journal article" date="2017" name="Proc. Natl. Acad. Sci. U.S.A.">
        <title>Simulation of Deepwater Horizon oil plume reveals substrate specialization within a complex community of hydrocarbon degraders.</title>
        <authorList>
            <person name="Hu P."/>
            <person name="Dubinsky E.A."/>
            <person name="Probst A.J."/>
            <person name="Wang J."/>
            <person name="Sieber C.M.K."/>
            <person name="Tom L.M."/>
            <person name="Gardinali P."/>
            <person name="Banfield J.F."/>
            <person name="Atlas R.M."/>
            <person name="Andersen G.L."/>
        </authorList>
    </citation>
    <scope>NUCLEOTIDE SEQUENCE [LARGE SCALE GENOMIC DNA]</scope>
</reference>
<dbReference type="InterPro" id="IPR036618">
    <property type="entry name" value="PtsI_HPr-bd_sf"/>
</dbReference>
<keyword evidence="3" id="KW-0808">Transferase</keyword>
<comment type="similarity">
    <text evidence="2">Belongs to the PEP-utilizing enzyme family.</text>
</comment>
<dbReference type="GO" id="GO:0016301">
    <property type="term" value="F:kinase activity"/>
    <property type="evidence" value="ECO:0007669"/>
    <property type="project" value="UniProtKB-KW"/>
</dbReference>
<dbReference type="Gene3D" id="1.10.274.10">
    <property type="entry name" value="PtsI, HPr-binding domain"/>
    <property type="match status" value="1"/>
</dbReference>
<dbReference type="AlphaFoldDB" id="A0A1Y5ER29"/>
<gene>
    <name evidence="8" type="ORF">A9Q75_00955</name>
</gene>
<evidence type="ECO:0000259" key="7">
    <source>
        <dbReference type="SMART" id="SM00065"/>
    </source>
</evidence>
<evidence type="ECO:0000256" key="6">
    <source>
        <dbReference type="ARBA" id="ARBA00022842"/>
    </source>
</evidence>
<dbReference type="InterPro" id="IPR023151">
    <property type="entry name" value="PEP_util_CS"/>
</dbReference>
<evidence type="ECO:0000256" key="1">
    <source>
        <dbReference type="ARBA" id="ARBA00001946"/>
    </source>
</evidence>
<accession>A0A1Y5ER29</accession>
<dbReference type="InterPro" id="IPR003018">
    <property type="entry name" value="GAF"/>
</dbReference>
<evidence type="ECO:0000256" key="4">
    <source>
        <dbReference type="ARBA" id="ARBA00022723"/>
    </source>
</evidence>
<dbReference type="EMBL" id="MAAF01000007">
    <property type="protein sequence ID" value="OUR84940.1"/>
    <property type="molecule type" value="Genomic_DNA"/>
</dbReference>
<dbReference type="Proteomes" id="UP000243053">
    <property type="component" value="Unassembled WGS sequence"/>
</dbReference>
<dbReference type="InterPro" id="IPR000121">
    <property type="entry name" value="PEP_util_C"/>
</dbReference>
<keyword evidence="5" id="KW-0418">Kinase</keyword>
<keyword evidence="4" id="KW-0479">Metal-binding</keyword>
<evidence type="ECO:0000313" key="8">
    <source>
        <dbReference type="EMBL" id="OUR84940.1"/>
    </source>
</evidence>
<comment type="cofactor">
    <cofactor evidence="1">
        <name>Mg(2+)</name>
        <dbReference type="ChEBI" id="CHEBI:18420"/>
    </cofactor>
</comment>
<organism evidence="8 9">
    <name type="scientific">Colwellia psychrerythraea</name>
    <name type="common">Vibrio psychroerythus</name>
    <dbReference type="NCBI Taxonomy" id="28229"/>
    <lineage>
        <taxon>Bacteria</taxon>
        <taxon>Pseudomonadati</taxon>
        <taxon>Pseudomonadota</taxon>
        <taxon>Gammaproteobacteria</taxon>
        <taxon>Alteromonadales</taxon>
        <taxon>Colwelliaceae</taxon>
        <taxon>Colwellia</taxon>
    </lineage>
</organism>
<evidence type="ECO:0000256" key="2">
    <source>
        <dbReference type="ARBA" id="ARBA00007837"/>
    </source>
</evidence>
<dbReference type="SUPFAM" id="SSF52009">
    <property type="entry name" value="Phosphohistidine domain"/>
    <property type="match status" value="1"/>
</dbReference>
<dbReference type="Pfam" id="PF05524">
    <property type="entry name" value="PEP-utilisers_N"/>
    <property type="match status" value="1"/>
</dbReference>
<dbReference type="SMART" id="SM00065">
    <property type="entry name" value="GAF"/>
    <property type="match status" value="1"/>
</dbReference>
<dbReference type="InterPro" id="IPR050499">
    <property type="entry name" value="PEP-utilizing_PTS_enzyme"/>
</dbReference>
<dbReference type="InterPro" id="IPR040442">
    <property type="entry name" value="Pyrv_kinase-like_dom_sf"/>
</dbReference>
<dbReference type="NCBIfam" id="NF008283">
    <property type="entry name" value="PRK11061.1"/>
    <property type="match status" value="1"/>
</dbReference>
<dbReference type="PROSITE" id="PS00742">
    <property type="entry name" value="PEP_ENZYMES_2"/>
    <property type="match status" value="1"/>
</dbReference>
<keyword evidence="6" id="KW-0460">Magnesium</keyword>
<dbReference type="Gene3D" id="3.20.20.60">
    <property type="entry name" value="Phosphoenolpyruvate-binding domains"/>
    <property type="match status" value="1"/>
</dbReference>
<dbReference type="GO" id="GO:0009401">
    <property type="term" value="P:phosphoenolpyruvate-dependent sugar phosphotransferase system"/>
    <property type="evidence" value="ECO:0007669"/>
    <property type="project" value="InterPro"/>
</dbReference>
<evidence type="ECO:0000313" key="9">
    <source>
        <dbReference type="Proteomes" id="UP000243053"/>
    </source>
</evidence>
<dbReference type="Pfam" id="PF02896">
    <property type="entry name" value="PEP-utilizers_C"/>
    <property type="match status" value="2"/>
</dbReference>
<dbReference type="InterPro" id="IPR008279">
    <property type="entry name" value="PEP-util_enz_mobile_dom"/>
</dbReference>
<dbReference type="Gene3D" id="3.30.450.40">
    <property type="match status" value="1"/>
</dbReference>
<dbReference type="Pfam" id="PF01590">
    <property type="entry name" value="GAF"/>
    <property type="match status" value="1"/>
</dbReference>
<dbReference type="SUPFAM" id="SSF51621">
    <property type="entry name" value="Phosphoenolpyruvate/pyruvate domain"/>
    <property type="match status" value="1"/>
</dbReference>
<name>A0A1Y5ER29_COLPS</name>
<evidence type="ECO:0000256" key="5">
    <source>
        <dbReference type="ARBA" id="ARBA00022777"/>
    </source>
</evidence>
<dbReference type="SUPFAM" id="SSF47831">
    <property type="entry name" value="Enzyme I of the PEP:sugar phosphotransferase system HPr-binding (sub)domain"/>
    <property type="match status" value="1"/>
</dbReference>
<dbReference type="Gene3D" id="3.50.30.10">
    <property type="entry name" value="Phosphohistidine domain"/>
    <property type="match status" value="1"/>
</dbReference>
<dbReference type="GO" id="GO:0046872">
    <property type="term" value="F:metal ion binding"/>
    <property type="evidence" value="ECO:0007669"/>
    <property type="project" value="UniProtKB-KW"/>
</dbReference>
<proteinExistence type="inferred from homology"/>
<comment type="caution">
    <text evidence="8">The sequence shown here is derived from an EMBL/GenBank/DDBJ whole genome shotgun (WGS) entry which is preliminary data.</text>
</comment>
<dbReference type="Pfam" id="PF00391">
    <property type="entry name" value="PEP-utilizers"/>
    <property type="match status" value="1"/>
</dbReference>
<dbReference type="PANTHER" id="PTHR46244">
    <property type="entry name" value="PHOSPHOENOLPYRUVATE-PROTEIN PHOSPHOTRANSFERASE"/>
    <property type="match status" value="1"/>
</dbReference>
<dbReference type="PANTHER" id="PTHR46244:SF1">
    <property type="entry name" value="PHOSPHOENOLPYRUVATE-DEPENDENT PHOSPHOTRANSFERASE SYSTEM"/>
    <property type="match status" value="1"/>
</dbReference>
<protein>
    <recommendedName>
        <fullName evidence="7">GAF domain-containing protein</fullName>
    </recommendedName>
</protein>
<dbReference type="InterPro" id="IPR036637">
    <property type="entry name" value="Phosphohistidine_dom_sf"/>
</dbReference>
<evidence type="ECO:0000256" key="3">
    <source>
        <dbReference type="ARBA" id="ARBA00022679"/>
    </source>
</evidence>
<dbReference type="InterPro" id="IPR008731">
    <property type="entry name" value="PTS_EIN"/>
</dbReference>